<feature type="transmembrane region" description="Helical" evidence="1">
    <location>
        <begin position="52"/>
        <end position="72"/>
    </location>
</feature>
<keyword evidence="1" id="KW-0812">Transmembrane</keyword>
<dbReference type="PANTHER" id="PTHR34980:SF2">
    <property type="entry name" value="INNER MEMBRANE PROTEIN YHAH-RELATED"/>
    <property type="match status" value="1"/>
</dbReference>
<name>A0ABW4QEW5_9BACL</name>
<feature type="transmembrane region" description="Helical" evidence="1">
    <location>
        <begin position="23"/>
        <end position="40"/>
    </location>
</feature>
<keyword evidence="3" id="KW-1185">Reference proteome</keyword>
<sequence length="129" mass="14277">MEEFVGAFKKAFDFKGRSRRKEFFVFMSIAIALMAGAFAADAILDVQILEGPGVLTALFSLFLIVPALSVTVRRLHDTGRSGRWALLAFVPVAGWIALAFFAMIDGDLGRNMYGNDPNRWNTVFSPIKN</sequence>
<dbReference type="PANTHER" id="PTHR34980">
    <property type="entry name" value="INNER MEMBRANE PROTEIN-RELATED-RELATED"/>
    <property type="match status" value="1"/>
</dbReference>
<evidence type="ECO:0000313" key="2">
    <source>
        <dbReference type="EMBL" id="MFD1862106.1"/>
    </source>
</evidence>
<feature type="transmembrane region" description="Helical" evidence="1">
    <location>
        <begin position="84"/>
        <end position="104"/>
    </location>
</feature>
<comment type="caution">
    <text evidence="2">The sequence shown here is derived from an EMBL/GenBank/DDBJ whole genome shotgun (WGS) entry which is preliminary data.</text>
</comment>
<protein>
    <submittedName>
        <fullName evidence="2">DUF805 domain-containing protein</fullName>
    </submittedName>
</protein>
<gene>
    <name evidence="2" type="ORF">ACFSDB_04150</name>
</gene>
<evidence type="ECO:0000256" key="1">
    <source>
        <dbReference type="SAM" id="Phobius"/>
    </source>
</evidence>
<proteinExistence type="predicted"/>
<dbReference type="InterPro" id="IPR008523">
    <property type="entry name" value="DUF805"/>
</dbReference>
<dbReference type="Proteomes" id="UP001597273">
    <property type="component" value="Unassembled WGS sequence"/>
</dbReference>
<evidence type="ECO:0000313" key="3">
    <source>
        <dbReference type="Proteomes" id="UP001597273"/>
    </source>
</evidence>
<keyword evidence="1" id="KW-0472">Membrane</keyword>
<organism evidence="2 3">
    <name type="scientific">Planococcus chinensis</name>
    <dbReference type="NCBI Taxonomy" id="272917"/>
    <lineage>
        <taxon>Bacteria</taxon>
        <taxon>Bacillati</taxon>
        <taxon>Bacillota</taxon>
        <taxon>Bacilli</taxon>
        <taxon>Bacillales</taxon>
        <taxon>Caryophanaceae</taxon>
        <taxon>Planococcus</taxon>
    </lineage>
</organism>
<reference evidence="3" key="1">
    <citation type="journal article" date="2019" name="Int. J. Syst. Evol. Microbiol.">
        <title>The Global Catalogue of Microorganisms (GCM) 10K type strain sequencing project: providing services to taxonomists for standard genome sequencing and annotation.</title>
        <authorList>
            <consortium name="The Broad Institute Genomics Platform"/>
            <consortium name="The Broad Institute Genome Sequencing Center for Infectious Disease"/>
            <person name="Wu L."/>
            <person name="Ma J."/>
        </authorList>
    </citation>
    <scope>NUCLEOTIDE SEQUENCE [LARGE SCALE GENOMIC DNA]</scope>
    <source>
        <strain evidence="3">CGMCC 1.15475</strain>
    </source>
</reference>
<dbReference type="Pfam" id="PF05656">
    <property type="entry name" value="DUF805"/>
    <property type="match status" value="1"/>
</dbReference>
<accession>A0ABW4QEW5</accession>
<dbReference type="RefSeq" id="WP_204890845.1">
    <property type="nucleotide sequence ID" value="NZ_JBHUFW010000004.1"/>
</dbReference>
<keyword evidence="1" id="KW-1133">Transmembrane helix</keyword>
<dbReference type="EMBL" id="JBHUFW010000004">
    <property type="protein sequence ID" value="MFD1862106.1"/>
    <property type="molecule type" value="Genomic_DNA"/>
</dbReference>